<protein>
    <submittedName>
        <fullName evidence="8">Multidrug resistance regulator 1</fullName>
    </submittedName>
</protein>
<reference evidence="8" key="1">
    <citation type="submission" date="2022-03" db="EMBL/GenBank/DDBJ databases">
        <authorList>
            <person name="Legras J.-L."/>
            <person name="Devillers H."/>
            <person name="Grondin C."/>
        </authorList>
    </citation>
    <scope>NUCLEOTIDE SEQUENCE</scope>
    <source>
        <strain evidence="8">CLIB 1423</strain>
    </source>
</reference>
<proteinExistence type="predicted"/>
<dbReference type="Gene3D" id="4.10.240.10">
    <property type="entry name" value="Zn(2)-C6 fungal-type DNA-binding domain"/>
    <property type="match status" value="1"/>
</dbReference>
<feature type="compositionally biased region" description="Basic and acidic residues" evidence="6">
    <location>
        <begin position="321"/>
        <end position="342"/>
    </location>
</feature>
<dbReference type="Pfam" id="PF00172">
    <property type="entry name" value="Zn_clus"/>
    <property type="match status" value="1"/>
</dbReference>
<keyword evidence="4" id="KW-0804">Transcription</keyword>
<name>A0A9P0W1F8_9ASCO</name>
<evidence type="ECO:0000313" key="8">
    <source>
        <dbReference type="EMBL" id="CAH2355971.1"/>
    </source>
</evidence>
<dbReference type="AlphaFoldDB" id="A0A9P0W1F8"/>
<keyword evidence="2" id="KW-0805">Transcription regulation</keyword>
<evidence type="ECO:0000256" key="2">
    <source>
        <dbReference type="ARBA" id="ARBA00023015"/>
    </source>
</evidence>
<evidence type="ECO:0000256" key="1">
    <source>
        <dbReference type="ARBA" id="ARBA00022723"/>
    </source>
</evidence>
<dbReference type="GO" id="GO:0045944">
    <property type="term" value="P:positive regulation of transcription by RNA polymerase II"/>
    <property type="evidence" value="ECO:0007669"/>
    <property type="project" value="TreeGrafter"/>
</dbReference>
<keyword evidence="5" id="KW-0539">Nucleus</keyword>
<dbReference type="Proteomes" id="UP000837801">
    <property type="component" value="Unassembled WGS sequence"/>
</dbReference>
<dbReference type="GO" id="GO:0008270">
    <property type="term" value="F:zinc ion binding"/>
    <property type="evidence" value="ECO:0007669"/>
    <property type="project" value="InterPro"/>
</dbReference>
<keyword evidence="3" id="KW-0238">DNA-binding</keyword>
<feature type="compositionally biased region" description="Polar residues" evidence="6">
    <location>
        <begin position="140"/>
        <end position="150"/>
    </location>
</feature>
<feature type="region of interest" description="Disordered" evidence="6">
    <location>
        <begin position="133"/>
        <end position="157"/>
    </location>
</feature>
<keyword evidence="9" id="KW-1185">Reference proteome</keyword>
<dbReference type="SMART" id="SM00906">
    <property type="entry name" value="Fungal_trans"/>
    <property type="match status" value="1"/>
</dbReference>
<organism evidence="8 9">
    <name type="scientific">[Candida] railenensis</name>
    <dbReference type="NCBI Taxonomy" id="45579"/>
    <lineage>
        <taxon>Eukaryota</taxon>
        <taxon>Fungi</taxon>
        <taxon>Dikarya</taxon>
        <taxon>Ascomycota</taxon>
        <taxon>Saccharomycotina</taxon>
        <taxon>Pichiomycetes</taxon>
        <taxon>Debaryomycetaceae</taxon>
        <taxon>Kurtzmaniella</taxon>
    </lineage>
</organism>
<comment type="caution">
    <text evidence="8">The sequence shown here is derived from an EMBL/GenBank/DDBJ whole genome shotgun (WGS) entry which is preliminary data.</text>
</comment>
<dbReference type="PANTHER" id="PTHR31069">
    <property type="entry name" value="OLEATE-ACTIVATED TRANSCRIPTION FACTOR 1-RELATED"/>
    <property type="match status" value="1"/>
</dbReference>
<gene>
    <name evidence="8" type="ORF">CLIB1423_41S00144</name>
</gene>
<accession>A0A9P0W1F8</accession>
<feature type="compositionally biased region" description="Low complexity" evidence="6">
    <location>
        <begin position="1104"/>
        <end position="1125"/>
    </location>
</feature>
<feature type="domain" description="Zn(2)-C6 fungal-type" evidence="7">
    <location>
        <begin position="16"/>
        <end position="47"/>
    </location>
</feature>
<feature type="region of interest" description="Disordered" evidence="6">
    <location>
        <begin position="225"/>
        <end position="251"/>
    </location>
</feature>
<dbReference type="PROSITE" id="PS00463">
    <property type="entry name" value="ZN2_CY6_FUNGAL_1"/>
    <property type="match status" value="1"/>
</dbReference>
<dbReference type="SMART" id="SM00066">
    <property type="entry name" value="GAL4"/>
    <property type="match status" value="1"/>
</dbReference>
<dbReference type="GO" id="GO:0000981">
    <property type="term" value="F:DNA-binding transcription factor activity, RNA polymerase II-specific"/>
    <property type="evidence" value="ECO:0007669"/>
    <property type="project" value="InterPro"/>
</dbReference>
<dbReference type="InterPro" id="IPR007219">
    <property type="entry name" value="XnlR_reg_dom"/>
</dbReference>
<dbReference type="GO" id="GO:0000978">
    <property type="term" value="F:RNA polymerase II cis-regulatory region sequence-specific DNA binding"/>
    <property type="evidence" value="ECO:0007669"/>
    <property type="project" value="TreeGrafter"/>
</dbReference>
<dbReference type="PROSITE" id="PS50048">
    <property type="entry name" value="ZN2_CY6_FUNGAL_2"/>
    <property type="match status" value="1"/>
</dbReference>
<dbReference type="InterPro" id="IPR050675">
    <property type="entry name" value="OAF3"/>
</dbReference>
<dbReference type="OrthoDB" id="4159781at2759"/>
<dbReference type="GO" id="GO:0005634">
    <property type="term" value="C:nucleus"/>
    <property type="evidence" value="ECO:0007669"/>
    <property type="project" value="TreeGrafter"/>
</dbReference>
<evidence type="ECO:0000256" key="5">
    <source>
        <dbReference type="ARBA" id="ARBA00023242"/>
    </source>
</evidence>
<dbReference type="InterPro" id="IPR036864">
    <property type="entry name" value="Zn2-C6_fun-type_DNA-bd_sf"/>
</dbReference>
<evidence type="ECO:0000256" key="4">
    <source>
        <dbReference type="ARBA" id="ARBA00023163"/>
    </source>
</evidence>
<evidence type="ECO:0000256" key="3">
    <source>
        <dbReference type="ARBA" id="ARBA00023125"/>
    </source>
</evidence>
<evidence type="ECO:0000256" key="6">
    <source>
        <dbReference type="SAM" id="MobiDB-lite"/>
    </source>
</evidence>
<dbReference type="SUPFAM" id="SSF57701">
    <property type="entry name" value="Zn2/Cys6 DNA-binding domain"/>
    <property type="match status" value="1"/>
</dbReference>
<evidence type="ECO:0000259" key="7">
    <source>
        <dbReference type="PROSITE" id="PS50048"/>
    </source>
</evidence>
<dbReference type="CDD" id="cd12148">
    <property type="entry name" value="fungal_TF_MHR"/>
    <property type="match status" value="1"/>
</dbReference>
<feature type="region of interest" description="Disordered" evidence="6">
    <location>
        <begin position="55"/>
        <end position="96"/>
    </location>
</feature>
<sequence>MEDYLPIRKRNRPSLVCEPCKRRKVKCDKGRPCGSCTKNNFPHKCSYGPTFIGEKKKGSSKVSKTDKVAASSIKSTPTKDGMTNVKPVTPMSYPGSVDKNGVTGSATNKDPMVLVSVAELNALKERLHKLEQGLQKETSKSTGEFANLSKTPEDPESNDLFEVTYRQMNINVDKNSRTLVLNQYVFDPKLREAIPEQLQAVCRFIQGIQPPISPESVDIASPSFSYKSSTEMTQDSTSTSPTTLQPSDLGEDELVSPAYIMGVNPYSSNDDYINFYDNYTSVFLSEPSRRTNYGPFSWAAISRKDKLLATLKKFMQKQQKQGKEGNVKSKDLPDEIENNENRAKFQKKELESDGVVDLMPYEENARIKSVSETLLTTKSDFTLPDGHVPYDTSSSSSSFSAYSSFSNNKKRKGPSLVRKPQLKVSDTTILSGIHDGSLDNELKLISKIESILPKQRVLWLLIHRFFSFIYPYLPYIDERDFRGEMNRILGPEDYKDRKILQLNISKRLDFAYLGMLLVFLRFSYLSIESKHSKFRVEPSLSQNCEYLLANPIDTNVIDVAKSCINQFQIMRKFNFTVFQATFYLRLYHIYAPEEGDGADGGDSLVFNGLLVQMAYSIGIHREPGNFNDDTLKDERVNSLGRKIWHHILVHDFVDSYTFGTPMATSEKFYDSKVPFIMPGVNENVIDLELEKASIDFNANCGPLLRGPMQYILKLALDVKKKVKMSELTKHVNFMEICTFNAFGRTGDYITYLEDKDMGFRFAKANRLKISLSLKSFYLSLFYHFFLHYEEKNHSVLMFFYLKKMLTISICEIIPYLFPIIYGIYDFFEDGVDIFINPIFLQMLHRTSEVNIAAIVRTNFVIYAMKTEPNHQSKLRSSEEYRNFFESYCLLEEYMEKCARVCIAALTVLSDRYYYAWGAARSQTFIYKIVTNEEFYVEADRRNPSRLTLAQTEELISMYGPPLELAEKIVKEHCNDEKIENVFRKKAHEVRKDTQKTGEQAASLLASNTIPPALTAHNKSFNLNKHWENPTHVAYSPVPETPSFIRSYSNVIASEFEDLYFSNSAEIDSVWLQMLTSKTDNNVVTRESSTMTDTTKYDLALHANSNASTNNNSNDSNSNSSSFNYSQEPIKIGGQQNGAGNSIPSFSNHNHTFNIHNSLTDPKANLNIEDSTHFNFFSDLPLDKVFQTNNI</sequence>
<dbReference type="EMBL" id="CAKXYY010000041">
    <property type="protein sequence ID" value="CAH2355971.1"/>
    <property type="molecule type" value="Genomic_DNA"/>
</dbReference>
<feature type="compositionally biased region" description="Low complexity" evidence="6">
    <location>
        <begin position="233"/>
        <end position="248"/>
    </location>
</feature>
<dbReference type="PANTHER" id="PTHR31069:SF12">
    <property type="entry name" value="TRANSCRIPTION FACTOR DOMAIN-CONTAINING PROTEIN"/>
    <property type="match status" value="1"/>
</dbReference>
<feature type="region of interest" description="Disordered" evidence="6">
    <location>
        <begin position="1104"/>
        <end position="1145"/>
    </location>
</feature>
<evidence type="ECO:0000313" key="9">
    <source>
        <dbReference type="Proteomes" id="UP000837801"/>
    </source>
</evidence>
<dbReference type="GO" id="GO:0006351">
    <property type="term" value="P:DNA-templated transcription"/>
    <property type="evidence" value="ECO:0007669"/>
    <property type="project" value="InterPro"/>
</dbReference>
<dbReference type="Pfam" id="PF04082">
    <property type="entry name" value="Fungal_trans"/>
    <property type="match status" value="1"/>
</dbReference>
<feature type="region of interest" description="Disordered" evidence="6">
    <location>
        <begin position="316"/>
        <end position="342"/>
    </location>
</feature>
<dbReference type="CDD" id="cd00067">
    <property type="entry name" value="GAL4"/>
    <property type="match status" value="1"/>
</dbReference>
<feature type="compositionally biased region" description="Basic and acidic residues" evidence="6">
    <location>
        <begin position="55"/>
        <end position="67"/>
    </location>
</feature>
<dbReference type="InterPro" id="IPR001138">
    <property type="entry name" value="Zn2Cys6_DnaBD"/>
</dbReference>
<keyword evidence="1" id="KW-0479">Metal-binding</keyword>